<evidence type="ECO:0000256" key="4">
    <source>
        <dbReference type="PROSITE-ProRule" id="PRU00134"/>
    </source>
</evidence>
<sequence>MKEGYECASCHQYGNLKCKACHLVVYCGRRCQSAHWKEHKKYCKSPFMKIDWQPEWTKGHFLLGAAEHDEKQHFYGNMPAFDIVQLASNEGEDYQGDLRLLFAASGDLRNVVKTVASLPEHYNGSISVAINDRDFAIVARNIIICLIALTVPEDNAVDCMMHLWFSTLITQEHAKILRELQLLVKRGMSKMNATVIGNGCGTFNMDLMDEDWDLLLDYFQPPNGLSAAQATQRRKDATSGPSCRPRQEREMCWQLPAHRIANARYYDDGVFLPFGSDRKAFDVPNPTFFQSAIWPVNAHADITAGWSLQEIMAQNSCPATNDLHGKLFFLIRDLLIKFHRRVNSPTQATNFHFLHMDAMALDDHLTNVYFDRIEVSNTSDSAYIGVPRMIEHLAPLLQPRSVNPHATLIMLFMKAIFEAPSLLARGDHYDAEHELLKKYKPGLSQYTAWFDVNLMMNFLASFMFLDMDKFFDEYMVVHDFEGIAQRSYLSVPPHGVSIKKENTIIEKWPLRLKLQPGEPGAQEEFEILQSQVGFNSERYVDCDFIDSFISVNHHPSHQTPISHTRPRYHLMMESPGKQCASCHQYGALKAHWKEHKQHCKSPLMEESWQPIWVIQQQVPDMGDGEKPAQLFGGMSLFGDFPALDILQLAANEGNAYDRDLSLLFAASGDMRNMLMSITSLPNDYTRTTNVVMNDSTKTNHVVVRNIIITLIALVAPDDDRAVDCMLHVWYSAFITAQDRELLEEKVRPLVWNVVKPASDSNMSLTTKLAYTWHFGSSSCKVEMQKGVWDWLVSSLCRSPGLSAAQAQRARASITHVEARQNFVDRHYVALKPTARVCAQRFRDDGLLLPFGSDRREFNVPNPTLFQYVAGVQWPVKDDADPLYAWDLQEVTDIDLGLATNDLYGKLHHHVKNKLTQFRHRLATQKFAFHFTNVSPEQLPTVLKSQHFDRIETSDTADAYRLGIAPVILRLGPLLKTRKENPHATLITFFTNAVQRISNEAVDMEPRVREGAQAFKYLPTPTIMFDAATVNALQSSSLFRDSEEYFSRYMVKASFAKLEEVSGDFVEGGLSMKKEHTIIEKFPYGLKIPFGQPGYQAEFDARIAARLSGGERYVEWKRNA</sequence>
<protein>
    <recommendedName>
        <fullName evidence="5">MYND-type domain-containing protein</fullName>
    </recommendedName>
</protein>
<dbReference type="PROSITE" id="PS01360">
    <property type="entry name" value="ZF_MYND_1"/>
    <property type="match status" value="1"/>
</dbReference>
<dbReference type="Pfam" id="PF14737">
    <property type="entry name" value="DUF4470"/>
    <property type="match status" value="2"/>
</dbReference>
<dbReference type="Gene3D" id="6.10.140.2220">
    <property type="match status" value="1"/>
</dbReference>
<proteinExistence type="predicted"/>
<gene>
    <name evidence="6" type="ORF">ZT1E4_G11073</name>
</gene>
<evidence type="ECO:0000256" key="3">
    <source>
        <dbReference type="ARBA" id="ARBA00022833"/>
    </source>
</evidence>
<evidence type="ECO:0000313" key="7">
    <source>
        <dbReference type="Proteomes" id="UP000245764"/>
    </source>
</evidence>
<evidence type="ECO:0000313" key="6">
    <source>
        <dbReference type="EMBL" id="SMR61108.1"/>
    </source>
</evidence>
<name>A0A2H1H5N6_ZYMTR</name>
<dbReference type="InterPro" id="IPR027974">
    <property type="entry name" value="DUF4470"/>
</dbReference>
<accession>A0A2H1H5N6</accession>
<keyword evidence="1" id="KW-0479">Metal-binding</keyword>
<keyword evidence="2 4" id="KW-0863">Zinc-finger</keyword>
<evidence type="ECO:0000259" key="5">
    <source>
        <dbReference type="PROSITE" id="PS50865"/>
    </source>
</evidence>
<dbReference type="PROSITE" id="PS50865">
    <property type="entry name" value="ZF_MYND_2"/>
    <property type="match status" value="1"/>
</dbReference>
<dbReference type="SUPFAM" id="SSF144232">
    <property type="entry name" value="HIT/MYND zinc finger-like"/>
    <property type="match status" value="1"/>
</dbReference>
<evidence type="ECO:0000256" key="1">
    <source>
        <dbReference type="ARBA" id="ARBA00022723"/>
    </source>
</evidence>
<dbReference type="Proteomes" id="UP000245764">
    <property type="component" value="Chromosome 12"/>
</dbReference>
<dbReference type="Pfam" id="PF01753">
    <property type="entry name" value="zf-MYND"/>
    <property type="match status" value="1"/>
</dbReference>
<keyword evidence="3" id="KW-0862">Zinc</keyword>
<evidence type="ECO:0000256" key="2">
    <source>
        <dbReference type="ARBA" id="ARBA00022771"/>
    </source>
</evidence>
<dbReference type="AlphaFoldDB" id="A0A2H1H5N6"/>
<dbReference type="GO" id="GO:0008270">
    <property type="term" value="F:zinc ion binding"/>
    <property type="evidence" value="ECO:0007669"/>
    <property type="project" value="UniProtKB-KW"/>
</dbReference>
<organism evidence="6 7">
    <name type="scientific">Zymoseptoria tritici ST99CH_1E4</name>
    <dbReference type="NCBI Taxonomy" id="1276532"/>
    <lineage>
        <taxon>Eukaryota</taxon>
        <taxon>Fungi</taxon>
        <taxon>Dikarya</taxon>
        <taxon>Ascomycota</taxon>
        <taxon>Pezizomycotina</taxon>
        <taxon>Dothideomycetes</taxon>
        <taxon>Dothideomycetidae</taxon>
        <taxon>Mycosphaerellales</taxon>
        <taxon>Mycosphaerellaceae</taxon>
        <taxon>Zymoseptoria</taxon>
    </lineage>
</organism>
<dbReference type="EMBL" id="LT854264">
    <property type="protein sequence ID" value="SMR61108.1"/>
    <property type="molecule type" value="Genomic_DNA"/>
</dbReference>
<reference evidence="7" key="1">
    <citation type="submission" date="2017-05" db="EMBL/GenBank/DDBJ databases">
        <authorList>
            <person name="Song R."/>
            <person name="Chenine A.L."/>
            <person name="Ruprecht R.M."/>
        </authorList>
    </citation>
    <scope>NUCLEOTIDE SEQUENCE [LARGE SCALE GENOMIC DNA]</scope>
</reference>
<feature type="domain" description="MYND-type" evidence="5">
    <location>
        <begin position="7"/>
        <end position="43"/>
    </location>
</feature>
<dbReference type="InterPro" id="IPR002893">
    <property type="entry name" value="Znf_MYND"/>
</dbReference>